<name>A0A9P4HMH5_9PLEO</name>
<feature type="region of interest" description="Disordered" evidence="2">
    <location>
        <begin position="305"/>
        <end position="326"/>
    </location>
</feature>
<dbReference type="EMBL" id="ML978156">
    <property type="protein sequence ID" value="KAF2035947.1"/>
    <property type="molecule type" value="Genomic_DNA"/>
</dbReference>
<dbReference type="OrthoDB" id="5402392at2759"/>
<evidence type="ECO:0000256" key="1">
    <source>
        <dbReference type="SAM" id="Coils"/>
    </source>
</evidence>
<reference evidence="3" key="1">
    <citation type="journal article" date="2020" name="Stud. Mycol.">
        <title>101 Dothideomycetes genomes: a test case for predicting lifestyles and emergence of pathogens.</title>
        <authorList>
            <person name="Haridas S."/>
            <person name="Albert R."/>
            <person name="Binder M."/>
            <person name="Bloem J."/>
            <person name="Labutti K."/>
            <person name="Salamov A."/>
            <person name="Andreopoulos B."/>
            <person name="Baker S."/>
            <person name="Barry K."/>
            <person name="Bills G."/>
            <person name="Bluhm B."/>
            <person name="Cannon C."/>
            <person name="Castanera R."/>
            <person name="Culley D."/>
            <person name="Daum C."/>
            <person name="Ezra D."/>
            <person name="Gonzalez J."/>
            <person name="Henrissat B."/>
            <person name="Kuo A."/>
            <person name="Liang C."/>
            <person name="Lipzen A."/>
            <person name="Lutzoni F."/>
            <person name="Magnuson J."/>
            <person name="Mondo S."/>
            <person name="Nolan M."/>
            <person name="Ohm R."/>
            <person name="Pangilinan J."/>
            <person name="Park H.-J."/>
            <person name="Ramirez L."/>
            <person name="Alfaro M."/>
            <person name="Sun H."/>
            <person name="Tritt A."/>
            <person name="Yoshinaga Y."/>
            <person name="Zwiers L.-H."/>
            <person name="Turgeon B."/>
            <person name="Goodwin S."/>
            <person name="Spatafora J."/>
            <person name="Crous P."/>
            <person name="Grigoriev I."/>
        </authorList>
    </citation>
    <scope>NUCLEOTIDE SEQUENCE</scope>
    <source>
        <strain evidence="3">CBS 110217</strain>
    </source>
</reference>
<dbReference type="AlphaFoldDB" id="A0A9P4HMH5"/>
<evidence type="ECO:0000313" key="3">
    <source>
        <dbReference type="EMBL" id="KAF2035947.1"/>
    </source>
</evidence>
<sequence length="445" mass="49928">MPATTPCPILEVDRALSSCINSREETLKIRRTLLKYLTASLRPVSVETKSQHLSHESPHGISAVSTNPPGLKGFRLDYLLALRARHQAQAKHRKLQAALKDMQQRHIDENPPQSQADYDNGSTQGYVTLLRQRRRQAELQVVQGSLEKLLLARPSHSPQDLRTLVEESIGQQSSLPAERLDQLSQAQDDQTYLFKLKQEVLDARSSLDRAKAARTDAQAKSHQLPRLQQQVFALECARDEIVEWVQLELAKMEEDSVFLEDASPIKRPVNDAKQFNMESAEERVRNAYDEYMKARARLVQNYTNLQQSPVMPEDEQRAAQNDGPKELPANAQQQMTIAKLLPHFPHLTQVANAERSLLQQSVYLQNQISSADQIIEEALLRLSGESHLLPAGSKDVAAWGKTAMDAEVSTNEFAKQRLGASHQEISNVSTIVELCSLQSKVLSSS</sequence>
<evidence type="ECO:0000313" key="4">
    <source>
        <dbReference type="Proteomes" id="UP000799777"/>
    </source>
</evidence>
<organism evidence="3 4">
    <name type="scientific">Setomelanomma holmii</name>
    <dbReference type="NCBI Taxonomy" id="210430"/>
    <lineage>
        <taxon>Eukaryota</taxon>
        <taxon>Fungi</taxon>
        <taxon>Dikarya</taxon>
        <taxon>Ascomycota</taxon>
        <taxon>Pezizomycotina</taxon>
        <taxon>Dothideomycetes</taxon>
        <taxon>Pleosporomycetidae</taxon>
        <taxon>Pleosporales</taxon>
        <taxon>Pleosporineae</taxon>
        <taxon>Phaeosphaeriaceae</taxon>
        <taxon>Setomelanomma</taxon>
    </lineage>
</organism>
<protein>
    <submittedName>
        <fullName evidence="3">Uncharacterized protein</fullName>
    </submittedName>
</protein>
<accession>A0A9P4HMH5</accession>
<feature type="coiled-coil region" evidence="1">
    <location>
        <begin position="270"/>
        <end position="297"/>
    </location>
</feature>
<comment type="caution">
    <text evidence="3">The sequence shown here is derived from an EMBL/GenBank/DDBJ whole genome shotgun (WGS) entry which is preliminary data.</text>
</comment>
<proteinExistence type="predicted"/>
<dbReference type="Proteomes" id="UP000799777">
    <property type="component" value="Unassembled WGS sequence"/>
</dbReference>
<keyword evidence="4" id="KW-1185">Reference proteome</keyword>
<gene>
    <name evidence="3" type="ORF">EK21DRAFT_53648</name>
</gene>
<evidence type="ECO:0000256" key="2">
    <source>
        <dbReference type="SAM" id="MobiDB-lite"/>
    </source>
</evidence>
<keyword evidence="1" id="KW-0175">Coiled coil</keyword>